<organism evidence="1 2">
    <name type="scientific">Haloactinospora alba</name>
    <dbReference type="NCBI Taxonomy" id="405555"/>
    <lineage>
        <taxon>Bacteria</taxon>
        <taxon>Bacillati</taxon>
        <taxon>Actinomycetota</taxon>
        <taxon>Actinomycetes</taxon>
        <taxon>Streptosporangiales</taxon>
        <taxon>Nocardiopsidaceae</taxon>
        <taxon>Haloactinospora</taxon>
    </lineage>
</organism>
<dbReference type="Proteomes" id="UP000317422">
    <property type="component" value="Unassembled WGS sequence"/>
</dbReference>
<dbReference type="AlphaFoldDB" id="A0A543NA92"/>
<dbReference type="EMBL" id="VFQC01000002">
    <property type="protein sequence ID" value="TQN28719.1"/>
    <property type="molecule type" value="Genomic_DNA"/>
</dbReference>
<keyword evidence="2" id="KW-1185">Reference proteome</keyword>
<evidence type="ECO:0000313" key="2">
    <source>
        <dbReference type="Proteomes" id="UP000317422"/>
    </source>
</evidence>
<protein>
    <submittedName>
        <fullName evidence="1">Uncharacterized protein</fullName>
    </submittedName>
</protein>
<sequence>MSGMRGLAVVVGTMLGFMALVAALASVVSP</sequence>
<gene>
    <name evidence="1" type="ORF">FHX37_4080</name>
</gene>
<reference evidence="1 2" key="1">
    <citation type="submission" date="2019-06" db="EMBL/GenBank/DDBJ databases">
        <title>Sequencing the genomes of 1000 actinobacteria strains.</title>
        <authorList>
            <person name="Klenk H.-P."/>
        </authorList>
    </citation>
    <scope>NUCLEOTIDE SEQUENCE [LARGE SCALE GENOMIC DNA]</scope>
    <source>
        <strain evidence="1 2">DSM 45015</strain>
    </source>
</reference>
<name>A0A543NA92_9ACTN</name>
<comment type="caution">
    <text evidence="1">The sequence shown here is derived from an EMBL/GenBank/DDBJ whole genome shotgun (WGS) entry which is preliminary data.</text>
</comment>
<accession>A0A543NA92</accession>
<evidence type="ECO:0000313" key="1">
    <source>
        <dbReference type="EMBL" id="TQN28719.1"/>
    </source>
</evidence>
<proteinExistence type="predicted"/>